<dbReference type="InterPro" id="IPR013108">
    <property type="entry name" value="Amidohydro_3"/>
</dbReference>
<name>A0A101GNY1_9EURY</name>
<dbReference type="Proteomes" id="UP000054323">
    <property type="component" value="Unassembled WGS sequence"/>
</dbReference>
<dbReference type="EMBL" id="LGGD01000100">
    <property type="protein sequence ID" value="KUK61806.1"/>
    <property type="molecule type" value="Genomic_DNA"/>
</dbReference>
<evidence type="ECO:0000256" key="1">
    <source>
        <dbReference type="SAM" id="MobiDB-lite"/>
    </source>
</evidence>
<feature type="region of interest" description="Disordered" evidence="1">
    <location>
        <begin position="161"/>
        <end position="221"/>
    </location>
</feature>
<dbReference type="Gene3D" id="2.30.40.10">
    <property type="entry name" value="Urease, subunit C, domain 1"/>
    <property type="match status" value="1"/>
</dbReference>
<dbReference type="InterPro" id="IPR050378">
    <property type="entry name" value="Metallo-dep_Hydrolases_sf"/>
</dbReference>
<dbReference type="Pfam" id="PF07969">
    <property type="entry name" value="Amidohydro_3"/>
    <property type="match status" value="1"/>
</dbReference>
<feature type="compositionally biased region" description="Polar residues" evidence="1">
    <location>
        <begin position="204"/>
        <end position="221"/>
    </location>
</feature>
<dbReference type="PANTHER" id="PTHR11647:SF1">
    <property type="entry name" value="COLLAPSIN RESPONSE MEDIATOR PROTEIN"/>
    <property type="match status" value="1"/>
</dbReference>
<sequence length="221" mass="24196">MSELIIRNGFVFDPLQGIKGDRMDIGIKDGKIVETSALNNPKTIDAAGMTVMAGGVDIHSHVVGPKVNVGRLFRPEDKLFKSPHKTCSRMEMGSSVPSTFKTGYDYARMGYVFVNEAAMPPLHSPHVHEEIRDTPIIDNAAMPVFGNNWFTLEYLKNNEIENSPRQRSSRASSRQTSISVSPTRCTCTATTSGTRATTPTRSTHSGSPRATPRRTTSAGNR</sequence>
<accession>A0A101GNY1</accession>
<evidence type="ECO:0000259" key="2">
    <source>
        <dbReference type="Pfam" id="PF07969"/>
    </source>
</evidence>
<comment type="caution">
    <text evidence="3">The sequence shown here is derived from an EMBL/GenBank/DDBJ whole genome shotgun (WGS) entry which is preliminary data.</text>
</comment>
<organism evidence="3 4">
    <name type="scientific">Methanoculleus marisnigri</name>
    <dbReference type="NCBI Taxonomy" id="2198"/>
    <lineage>
        <taxon>Archaea</taxon>
        <taxon>Methanobacteriati</taxon>
        <taxon>Methanobacteriota</taxon>
        <taxon>Stenosarchaea group</taxon>
        <taxon>Methanomicrobia</taxon>
        <taxon>Methanomicrobiales</taxon>
        <taxon>Methanomicrobiaceae</taxon>
        <taxon>Methanoculleus</taxon>
    </lineage>
</organism>
<gene>
    <name evidence="3" type="ORF">XD82_0945</name>
</gene>
<feature type="domain" description="Amidohydrolase 3" evidence="2">
    <location>
        <begin position="42"/>
        <end position="158"/>
    </location>
</feature>
<dbReference type="GO" id="GO:0016810">
    <property type="term" value="F:hydrolase activity, acting on carbon-nitrogen (but not peptide) bonds"/>
    <property type="evidence" value="ECO:0007669"/>
    <property type="project" value="InterPro"/>
</dbReference>
<dbReference type="PATRIC" id="fig|2198.4.peg.1261"/>
<dbReference type="InterPro" id="IPR011059">
    <property type="entry name" value="Metal-dep_hydrolase_composite"/>
</dbReference>
<evidence type="ECO:0000313" key="3">
    <source>
        <dbReference type="EMBL" id="KUK61806.1"/>
    </source>
</evidence>
<dbReference type="PANTHER" id="PTHR11647">
    <property type="entry name" value="HYDRANTOINASE/DIHYDROPYRIMIDINASE FAMILY MEMBER"/>
    <property type="match status" value="1"/>
</dbReference>
<dbReference type="SUPFAM" id="SSF51338">
    <property type="entry name" value="Composite domain of metallo-dependent hydrolases"/>
    <property type="match status" value="1"/>
</dbReference>
<dbReference type="AlphaFoldDB" id="A0A101GNY1"/>
<feature type="compositionally biased region" description="Low complexity" evidence="1">
    <location>
        <begin position="165"/>
        <end position="203"/>
    </location>
</feature>
<protein>
    <submittedName>
        <fullName evidence="3">Formylmethanofuran dehydrogenase, subunit A</fullName>
    </submittedName>
</protein>
<evidence type="ECO:0000313" key="4">
    <source>
        <dbReference type="Proteomes" id="UP000054323"/>
    </source>
</evidence>
<reference evidence="4" key="1">
    <citation type="journal article" date="2015" name="MBio">
        <title>Genome-Resolved Metagenomic Analysis Reveals Roles for Candidate Phyla and Other Microbial Community Members in Biogeochemical Transformations in Oil Reservoirs.</title>
        <authorList>
            <person name="Hu P."/>
            <person name="Tom L."/>
            <person name="Singh A."/>
            <person name="Thomas B.C."/>
            <person name="Baker B.J."/>
            <person name="Piceno Y.M."/>
            <person name="Andersen G.L."/>
            <person name="Banfield J.F."/>
        </authorList>
    </citation>
    <scope>NUCLEOTIDE SEQUENCE [LARGE SCALE GENOMIC DNA]</scope>
</reference>
<proteinExistence type="predicted"/>